<evidence type="ECO:0000259" key="2">
    <source>
        <dbReference type="Pfam" id="PF00849"/>
    </source>
</evidence>
<dbReference type="CDD" id="cd02869">
    <property type="entry name" value="PseudoU_synth_RluA_like"/>
    <property type="match status" value="1"/>
</dbReference>
<evidence type="ECO:0000313" key="4">
    <source>
        <dbReference type="Proteomes" id="UP000515908"/>
    </source>
</evidence>
<sequence length="393" mass="43759">MSTSPNDAFSLIYANTKMLVLNKPHDVAMDTPNEKKTTTTGGAPESVVVPSTDVEKPTVESWCLQHLSQVGLLDVTQCALQKEGKMKKQVKFVHQLDYATSGVLVVGLDKRASATLSFCFQSRKNCCKMYSAYLLGHLTESAAVERYAANRSPITFRGVMDDFTAEALAGVTRGVYVCPILQEGPNPPFTFFSHIPTSEEGTLYTDDTEREETTSCESNTVLSICLPITHDDEDAFKMKVCEAEGGGPVGRAALTHLQVVRRGYIHLPDQEKAVPVTLVRLYPRTGRRHQLRVHCAALGHPILGDVCYTTASLFPEVDTAAFPRMYLHAERLRLPVDVVQLEHSSKEETDRARKRRRRLVKGIEVSEDDDDHCRFSEFIAKRNNFPPMVPQEG</sequence>
<accession>A0A7G2CH00</accession>
<dbReference type="InterPro" id="IPR006145">
    <property type="entry name" value="PsdUridine_synth_RsuA/RluA"/>
</dbReference>
<dbReference type="AlphaFoldDB" id="A0A7G2CH00"/>
<dbReference type="GO" id="GO:0009982">
    <property type="term" value="F:pseudouridine synthase activity"/>
    <property type="evidence" value="ECO:0007669"/>
    <property type="project" value="InterPro"/>
</dbReference>
<dbReference type="PANTHER" id="PTHR21600">
    <property type="entry name" value="MITOCHONDRIAL RNA PSEUDOURIDINE SYNTHASE"/>
    <property type="match status" value="1"/>
</dbReference>
<dbReference type="InterPro" id="IPR020103">
    <property type="entry name" value="PsdUridine_synth_cat_dom_sf"/>
</dbReference>
<dbReference type="InterPro" id="IPR050188">
    <property type="entry name" value="RluA_PseudoU_synthase"/>
</dbReference>
<evidence type="ECO:0000256" key="1">
    <source>
        <dbReference type="SAM" id="MobiDB-lite"/>
    </source>
</evidence>
<feature type="domain" description="Pseudouridine synthase RsuA/RluA-like" evidence="2">
    <location>
        <begin position="18"/>
        <end position="297"/>
    </location>
</feature>
<dbReference type="PANTHER" id="PTHR21600:SF77">
    <property type="entry name" value="PSEUDOURIDYLATE SYNTHASE PROTEIN, PUTATIVE-RELATED"/>
    <property type="match status" value="1"/>
</dbReference>
<protein>
    <submittedName>
        <fullName evidence="3">RNA pseudouridylate synthase, putative</fullName>
    </submittedName>
</protein>
<keyword evidence="4" id="KW-1185">Reference proteome</keyword>
<reference evidence="3 4" key="1">
    <citation type="submission" date="2020-08" db="EMBL/GenBank/DDBJ databases">
        <authorList>
            <person name="Newling K."/>
            <person name="Davey J."/>
            <person name="Forrester S."/>
        </authorList>
    </citation>
    <scope>NUCLEOTIDE SEQUENCE [LARGE SCALE GENOMIC DNA]</scope>
    <source>
        <strain evidence="4">Crithidia deanei Carvalho (ATCC PRA-265)</strain>
    </source>
</reference>
<gene>
    <name evidence="3" type="ORF">ADEAN_000565100</name>
</gene>
<dbReference type="EMBL" id="LR877154">
    <property type="protein sequence ID" value="CAD2218164.1"/>
    <property type="molecule type" value="Genomic_DNA"/>
</dbReference>
<dbReference type="Pfam" id="PF00849">
    <property type="entry name" value="PseudoU_synth_2"/>
    <property type="match status" value="1"/>
</dbReference>
<dbReference type="GO" id="GO:0003723">
    <property type="term" value="F:RNA binding"/>
    <property type="evidence" value="ECO:0007669"/>
    <property type="project" value="InterPro"/>
</dbReference>
<dbReference type="Gene3D" id="3.30.2350.10">
    <property type="entry name" value="Pseudouridine synthase"/>
    <property type="match status" value="1"/>
</dbReference>
<dbReference type="VEuPathDB" id="TriTrypDB:ADEAN_000565100"/>
<feature type="region of interest" description="Disordered" evidence="1">
    <location>
        <begin position="29"/>
        <end position="49"/>
    </location>
</feature>
<evidence type="ECO:0000313" key="3">
    <source>
        <dbReference type="EMBL" id="CAD2218164.1"/>
    </source>
</evidence>
<dbReference type="GO" id="GO:0000455">
    <property type="term" value="P:enzyme-directed rRNA pseudouridine synthesis"/>
    <property type="evidence" value="ECO:0007669"/>
    <property type="project" value="TreeGrafter"/>
</dbReference>
<name>A0A7G2CH00_9TRYP</name>
<organism evidence="3 4">
    <name type="scientific">Angomonas deanei</name>
    <dbReference type="NCBI Taxonomy" id="59799"/>
    <lineage>
        <taxon>Eukaryota</taxon>
        <taxon>Discoba</taxon>
        <taxon>Euglenozoa</taxon>
        <taxon>Kinetoplastea</taxon>
        <taxon>Metakinetoplastina</taxon>
        <taxon>Trypanosomatida</taxon>
        <taxon>Trypanosomatidae</taxon>
        <taxon>Strigomonadinae</taxon>
        <taxon>Angomonas</taxon>
    </lineage>
</organism>
<dbReference type="SUPFAM" id="SSF55120">
    <property type="entry name" value="Pseudouridine synthase"/>
    <property type="match status" value="1"/>
</dbReference>
<dbReference type="Proteomes" id="UP000515908">
    <property type="component" value="Chromosome 10"/>
</dbReference>
<proteinExistence type="predicted"/>